<name>A0A0L7QTP5_9HYME</name>
<protein>
    <submittedName>
        <fullName evidence="1">Uncharacterized protein</fullName>
    </submittedName>
</protein>
<dbReference type="Proteomes" id="UP000053825">
    <property type="component" value="Unassembled WGS sequence"/>
</dbReference>
<accession>A0A0L7QTP5</accession>
<gene>
    <name evidence="1" type="ORF">WH47_01824</name>
</gene>
<evidence type="ECO:0000313" key="2">
    <source>
        <dbReference type="Proteomes" id="UP000053825"/>
    </source>
</evidence>
<organism evidence="1 2">
    <name type="scientific">Habropoda laboriosa</name>
    <dbReference type="NCBI Taxonomy" id="597456"/>
    <lineage>
        <taxon>Eukaryota</taxon>
        <taxon>Metazoa</taxon>
        <taxon>Ecdysozoa</taxon>
        <taxon>Arthropoda</taxon>
        <taxon>Hexapoda</taxon>
        <taxon>Insecta</taxon>
        <taxon>Pterygota</taxon>
        <taxon>Neoptera</taxon>
        <taxon>Endopterygota</taxon>
        <taxon>Hymenoptera</taxon>
        <taxon>Apocrita</taxon>
        <taxon>Aculeata</taxon>
        <taxon>Apoidea</taxon>
        <taxon>Anthophila</taxon>
        <taxon>Apidae</taxon>
        <taxon>Habropoda</taxon>
    </lineage>
</organism>
<keyword evidence="2" id="KW-1185">Reference proteome</keyword>
<evidence type="ECO:0000313" key="1">
    <source>
        <dbReference type="EMBL" id="KOC62032.1"/>
    </source>
</evidence>
<dbReference type="AlphaFoldDB" id="A0A0L7QTP5"/>
<sequence length="77" mass="9534">MRECERRREKWLKRERERERENVKKKAWKISYVRIYFRLQRIDQNVDVKDINATCVDDHNCQKGGIDSVKREPEIKN</sequence>
<reference evidence="1 2" key="1">
    <citation type="submission" date="2015-07" db="EMBL/GenBank/DDBJ databases">
        <title>The genome of Habropoda laboriosa.</title>
        <authorList>
            <person name="Pan H."/>
            <person name="Kapheim K."/>
        </authorList>
    </citation>
    <scope>NUCLEOTIDE SEQUENCE [LARGE SCALE GENOMIC DNA]</scope>
    <source>
        <strain evidence="1">0110345459</strain>
    </source>
</reference>
<dbReference type="EMBL" id="KQ414740">
    <property type="protein sequence ID" value="KOC62032.1"/>
    <property type="molecule type" value="Genomic_DNA"/>
</dbReference>
<proteinExistence type="predicted"/>